<dbReference type="InterPro" id="IPR010982">
    <property type="entry name" value="Lambda_DNA-bd_dom_sf"/>
</dbReference>
<dbReference type="Gene3D" id="1.10.260.40">
    <property type="entry name" value="lambda repressor-like DNA-binding domains"/>
    <property type="match status" value="1"/>
</dbReference>
<dbReference type="EMBL" id="WUMK01000004">
    <property type="protein sequence ID" value="MXN45949.1"/>
    <property type="molecule type" value="Genomic_DNA"/>
</dbReference>
<organism evidence="2 3">
    <name type="scientific">Shinella kummerowiae</name>
    <dbReference type="NCBI Taxonomy" id="417745"/>
    <lineage>
        <taxon>Bacteria</taxon>
        <taxon>Pseudomonadati</taxon>
        <taxon>Pseudomonadota</taxon>
        <taxon>Alphaproteobacteria</taxon>
        <taxon>Hyphomicrobiales</taxon>
        <taxon>Rhizobiaceae</taxon>
        <taxon>Shinella</taxon>
    </lineage>
</organism>
<proteinExistence type="predicted"/>
<reference evidence="2 3" key="1">
    <citation type="submission" date="2019-12" db="EMBL/GenBank/DDBJ databases">
        <title>Shinella kummerowiae sp. nov., a symbiotic bacterium isolated from root nodules of the herbal legume Kummerowia stipulacea.</title>
        <authorList>
            <person name="Gao J."/>
        </authorList>
    </citation>
    <scope>NUCLEOTIDE SEQUENCE [LARGE SCALE GENOMIC DNA]</scope>
    <source>
        <strain evidence="2 3">CCBAU 25048</strain>
    </source>
</reference>
<sequence length="60" mass="6238">MTINVTNPIADIRKSTGYSLEQLSLISGLTVAEITKLESGALVDPAKLARLLTAAGVKAI</sequence>
<name>A0A6N8SAH3_9HYPH</name>
<evidence type="ECO:0000259" key="1">
    <source>
        <dbReference type="PROSITE" id="PS50943"/>
    </source>
</evidence>
<evidence type="ECO:0000313" key="3">
    <source>
        <dbReference type="Proteomes" id="UP000435802"/>
    </source>
</evidence>
<dbReference type="OrthoDB" id="8420902at2"/>
<dbReference type="PROSITE" id="PS50943">
    <property type="entry name" value="HTH_CROC1"/>
    <property type="match status" value="1"/>
</dbReference>
<dbReference type="AlphaFoldDB" id="A0A6N8SAH3"/>
<dbReference type="GO" id="GO:0003677">
    <property type="term" value="F:DNA binding"/>
    <property type="evidence" value="ECO:0007669"/>
    <property type="project" value="InterPro"/>
</dbReference>
<dbReference type="CDD" id="cd00093">
    <property type="entry name" value="HTH_XRE"/>
    <property type="match status" value="1"/>
</dbReference>
<evidence type="ECO:0000313" key="2">
    <source>
        <dbReference type="EMBL" id="MXN45949.1"/>
    </source>
</evidence>
<feature type="domain" description="HTH cro/C1-type" evidence="1">
    <location>
        <begin position="9"/>
        <end position="40"/>
    </location>
</feature>
<dbReference type="InterPro" id="IPR001387">
    <property type="entry name" value="Cro/C1-type_HTH"/>
</dbReference>
<dbReference type="Proteomes" id="UP000435802">
    <property type="component" value="Unassembled WGS sequence"/>
</dbReference>
<dbReference type="RefSeq" id="WP_160859509.1">
    <property type="nucleotide sequence ID" value="NZ_WUMK01000004.1"/>
</dbReference>
<keyword evidence="3" id="KW-1185">Reference proteome</keyword>
<accession>A0A6N8SAH3</accession>
<dbReference type="SUPFAM" id="SSF47413">
    <property type="entry name" value="lambda repressor-like DNA-binding domains"/>
    <property type="match status" value="1"/>
</dbReference>
<protein>
    <submittedName>
        <fullName evidence="2">Helix-turn-helix domain-containing protein</fullName>
    </submittedName>
</protein>
<comment type="caution">
    <text evidence="2">The sequence shown here is derived from an EMBL/GenBank/DDBJ whole genome shotgun (WGS) entry which is preliminary data.</text>
</comment>
<gene>
    <name evidence="2" type="ORF">GR138_12165</name>
</gene>
<dbReference type="Pfam" id="PF01381">
    <property type="entry name" value="HTH_3"/>
    <property type="match status" value="1"/>
</dbReference>